<dbReference type="Pfam" id="PF21983">
    <property type="entry name" value="NikA-like"/>
    <property type="match status" value="1"/>
</dbReference>
<organism evidence="2 4">
    <name type="scientific">Campylobacter cuniculorum DSM 23162 = LMG 24588</name>
    <dbReference type="NCBI Taxonomy" id="1121267"/>
    <lineage>
        <taxon>Bacteria</taxon>
        <taxon>Pseudomonadati</taxon>
        <taxon>Campylobacterota</taxon>
        <taxon>Epsilonproteobacteria</taxon>
        <taxon>Campylobacterales</taxon>
        <taxon>Campylobacteraceae</taxon>
        <taxon>Campylobacter</taxon>
    </lineage>
</organism>
<protein>
    <recommendedName>
        <fullName evidence="5">Ribbon-helix-helix protein CopG domain-containing protein</fullName>
    </recommendedName>
</protein>
<gene>
    <name evidence="2" type="ORF">CCUN_0705</name>
    <name evidence="3" type="ORF">CCUN_1571</name>
</gene>
<feature type="region of interest" description="Disordered" evidence="1">
    <location>
        <begin position="1"/>
        <end position="24"/>
    </location>
</feature>
<evidence type="ECO:0000313" key="3">
    <source>
        <dbReference type="EMBL" id="ARJ57154.1"/>
    </source>
</evidence>
<name>A0A1W6BW82_9BACT</name>
<dbReference type="AlphaFoldDB" id="A0A1W6BW82"/>
<feature type="compositionally biased region" description="Basic and acidic residues" evidence="1">
    <location>
        <begin position="7"/>
        <end position="16"/>
    </location>
</feature>
<dbReference type="KEGG" id="ccun:CCUN_0705"/>
<dbReference type="InterPro" id="IPR053842">
    <property type="entry name" value="NikA-like"/>
</dbReference>
<dbReference type="EMBL" id="CP020867">
    <property type="protein sequence ID" value="ARJ56325.1"/>
    <property type="molecule type" value="Genomic_DNA"/>
</dbReference>
<evidence type="ECO:0008006" key="5">
    <source>
        <dbReference type="Google" id="ProtNLM"/>
    </source>
</evidence>
<sequence>MSVLKNHFKDMSVEKKTKGRTKKTQGKRDKVYSFYCTEEELKELNAKAEQRHLSLSEYFRMKIFD</sequence>
<evidence type="ECO:0000313" key="2">
    <source>
        <dbReference type="EMBL" id="ARJ56325.1"/>
    </source>
</evidence>
<dbReference type="EMBL" id="CP020867">
    <property type="protein sequence ID" value="ARJ57154.1"/>
    <property type="molecule type" value="Genomic_DNA"/>
</dbReference>
<dbReference type="RefSeq" id="WP_035175854.1">
    <property type="nucleotide sequence ID" value="NZ_CP020867.1"/>
</dbReference>
<accession>A0A1W6BW82</accession>
<evidence type="ECO:0000313" key="4">
    <source>
        <dbReference type="Proteomes" id="UP000192902"/>
    </source>
</evidence>
<reference evidence="2 4" key="1">
    <citation type="submission" date="2017-04" db="EMBL/GenBank/DDBJ databases">
        <title>Complete genome sequence of the Campylobacter cuniculorum type strain LMG24588.</title>
        <authorList>
            <person name="Miller W.G."/>
            <person name="Yee E."/>
            <person name="Revez J."/>
            <person name="Bono J.L."/>
            <person name="Rossi M."/>
        </authorList>
    </citation>
    <scope>NUCLEOTIDE SEQUENCE [LARGE SCALE GENOMIC DNA]</scope>
    <source>
        <strain evidence="2 4">LMG 24588</strain>
    </source>
</reference>
<proteinExistence type="predicted"/>
<dbReference type="Proteomes" id="UP000192902">
    <property type="component" value="Chromosome"/>
</dbReference>
<dbReference type="KEGG" id="ccun:CCUN_1571"/>
<dbReference type="eggNOG" id="ENOG5032M7J">
    <property type="taxonomic scope" value="Bacteria"/>
</dbReference>
<evidence type="ECO:0000256" key="1">
    <source>
        <dbReference type="SAM" id="MobiDB-lite"/>
    </source>
</evidence>